<organism evidence="2 3">
    <name type="scientific">Treponema vincentii</name>
    <dbReference type="NCBI Taxonomy" id="69710"/>
    <lineage>
        <taxon>Bacteria</taxon>
        <taxon>Pseudomonadati</taxon>
        <taxon>Spirochaetota</taxon>
        <taxon>Spirochaetia</taxon>
        <taxon>Spirochaetales</taxon>
        <taxon>Treponemataceae</taxon>
        <taxon>Treponema</taxon>
    </lineage>
</organism>
<dbReference type="PANTHER" id="PTHR45661:SF3">
    <property type="entry name" value="IG-LIKE DOMAIN-CONTAINING PROTEIN"/>
    <property type="match status" value="1"/>
</dbReference>
<gene>
    <name evidence="2" type="ORF">GWP43_03065</name>
</gene>
<dbReference type="Gene3D" id="3.80.10.10">
    <property type="entry name" value="Ribonuclease Inhibitor"/>
    <property type="match status" value="2"/>
</dbReference>
<accession>A0A6P1XZ17</accession>
<dbReference type="PANTHER" id="PTHR45661">
    <property type="entry name" value="SURFACE ANTIGEN"/>
    <property type="match status" value="1"/>
</dbReference>
<protein>
    <submittedName>
        <fullName evidence="2">Leucine-rich repeat protein</fullName>
    </submittedName>
</protein>
<evidence type="ECO:0000313" key="3">
    <source>
        <dbReference type="Proteomes" id="UP000464374"/>
    </source>
</evidence>
<proteinExistence type="predicted"/>
<dbReference type="AlphaFoldDB" id="A0A6P1XZ17"/>
<dbReference type="Gene3D" id="3.40.50.12480">
    <property type="match status" value="1"/>
</dbReference>
<evidence type="ECO:0000313" key="2">
    <source>
        <dbReference type="EMBL" id="QHX42595.1"/>
    </source>
</evidence>
<dbReference type="InterPro" id="IPR026906">
    <property type="entry name" value="LRR_5"/>
</dbReference>
<reference evidence="2 3" key="1">
    <citation type="submission" date="2020-01" db="EMBL/GenBank/DDBJ databases">
        <title>Complete genome sequence of a human oral phylogroup 1 Treponema sp. strain ATCC 700766, originally isolated from periodontitis dental plaque.</title>
        <authorList>
            <person name="Chan Y."/>
            <person name="Huo Y.-B."/>
            <person name="Yu X.-L."/>
            <person name="Zeng H."/>
            <person name="Leung W.-K."/>
            <person name="Watt R.M."/>
        </authorList>
    </citation>
    <scope>NUCLEOTIDE SEQUENCE [LARGE SCALE GENOMIC DNA]</scope>
    <source>
        <strain evidence="2 3">OMZ 804</strain>
    </source>
</reference>
<dbReference type="RefSeq" id="WP_162662619.1">
    <property type="nucleotide sequence ID" value="NZ_CP048020.1"/>
</dbReference>
<evidence type="ECO:0000256" key="1">
    <source>
        <dbReference type="SAM" id="SignalP"/>
    </source>
</evidence>
<feature type="chain" id="PRO_5026903571" evidence="1">
    <location>
        <begin position="27"/>
        <end position="407"/>
    </location>
</feature>
<dbReference type="Pfam" id="PF13306">
    <property type="entry name" value="LRR_5"/>
    <property type="match status" value="1"/>
</dbReference>
<name>A0A6P1XZ17_9SPIR</name>
<feature type="signal peptide" evidence="1">
    <location>
        <begin position="1"/>
        <end position="26"/>
    </location>
</feature>
<dbReference type="InterPro" id="IPR032675">
    <property type="entry name" value="LRR_dom_sf"/>
</dbReference>
<dbReference type="KEGG" id="trz:GWP43_03065"/>
<keyword evidence="1" id="KW-0732">Signal</keyword>
<dbReference type="PROSITE" id="PS51257">
    <property type="entry name" value="PROKAR_LIPOPROTEIN"/>
    <property type="match status" value="1"/>
</dbReference>
<dbReference type="EMBL" id="CP048020">
    <property type="protein sequence ID" value="QHX42595.1"/>
    <property type="molecule type" value="Genomic_DNA"/>
</dbReference>
<dbReference type="Proteomes" id="UP000464374">
    <property type="component" value="Chromosome"/>
</dbReference>
<dbReference type="InterPro" id="IPR053139">
    <property type="entry name" value="Surface_bspA-like"/>
</dbReference>
<sequence>MDKNGRTNLFLGWAAVLMLAASVLFTACPNATKTPESPTPMPEYTPVAYDKLAEYLANTASTTEINKIEVTGLEAEHLKGDDFGYSPKPSPLGAILQAHPTKKVALKLGGSVSALMDMPFCFYGCKSLVRVTAIPKGVKDMTGCFDSCTSLTQAPVLPESVTKVTGCFDSCTSLTQAPVLPESVTKMTGCFRDCTSLTKAPAIPKGVDDMKSCFASCINLTQAPAIPEGVKDMSYCFQNCTSLTKAPASIPASVENMSQCFENCTSLTEAPASIPASVKDMSQCFQKCTSLTQGPAISEGVEDMKACFWGCTSLTEVPAIPASVTEMSGCFLDCEVLTSVTLKCNYGDGKFVSAFKSCIALGEKSIKVPQAYYGNYTTAKALHSMVVPGTTEAEKKAKFEGLTQLNP</sequence>